<evidence type="ECO:0000313" key="4">
    <source>
        <dbReference type="EMBL" id="MBK6302056.1"/>
    </source>
</evidence>
<dbReference type="Proteomes" id="UP000726105">
    <property type="component" value="Unassembled WGS sequence"/>
</dbReference>
<keyword evidence="3" id="KW-0479">Metal-binding</keyword>
<sequence>MPGMTTGDRLRGGIFGLLVGDALGVPYEFHPATQIPATDEIEMVPPAGFARAHAGIAPGTWSDDGAQALVLLESLLRVGHLDVDDVGRGLVAWDDEGRYAVDRHVFDIGIQTGIAIRSLRAGVPAASSGPTDSRANGNGSLMRVLPLALWHRGSDADLAADAMAQSAVTHGHLRSQVCCVLYCLLARRLLQGMPPAQAWPAARAAFDEVYPAGSPEHDELVTHVFPDGAAYEIRGGGYVVESMRAAVALLLADDPLDYERVVKAAIALGEDTDTTACIAGGLAGIVAGEGGIPLRWRTALRGRDLVEPLADALVSWRGSA</sequence>
<dbReference type="EMBL" id="JADIXZ010000007">
    <property type="protein sequence ID" value="MBK6302056.1"/>
    <property type="molecule type" value="Genomic_DNA"/>
</dbReference>
<dbReference type="Pfam" id="PF03747">
    <property type="entry name" value="ADP_ribosyl_GH"/>
    <property type="match status" value="1"/>
</dbReference>
<evidence type="ECO:0000256" key="2">
    <source>
        <dbReference type="ARBA" id="ARBA00022801"/>
    </source>
</evidence>
<feature type="binding site" evidence="3">
    <location>
        <position position="274"/>
    </location>
    <ligand>
        <name>Mg(2+)</name>
        <dbReference type="ChEBI" id="CHEBI:18420"/>
        <label>1</label>
    </ligand>
</feature>
<dbReference type="GO" id="GO:0016787">
    <property type="term" value="F:hydrolase activity"/>
    <property type="evidence" value="ECO:0007669"/>
    <property type="project" value="UniProtKB-KW"/>
</dbReference>
<reference evidence="6 7" key="1">
    <citation type="submission" date="2020-10" db="EMBL/GenBank/DDBJ databases">
        <title>Connecting structure to function with the recovery of over 1000 high-quality activated sludge metagenome-assembled genomes encoding full-length rRNA genes using long-read sequencing.</title>
        <authorList>
            <person name="Singleton C.M."/>
            <person name="Petriglieri F."/>
            <person name="Kristensen J.M."/>
            <person name="Kirkegaard R.H."/>
            <person name="Michaelsen T.Y."/>
            <person name="Andersen M.H."/>
            <person name="Karst S.M."/>
            <person name="Dueholm M.S."/>
            <person name="Nielsen P.H."/>
            <person name="Albertsen M."/>
        </authorList>
    </citation>
    <scope>NUCLEOTIDE SEQUENCE [LARGE SCALE GENOMIC DNA]</scope>
    <source>
        <strain evidence="4">AalE_18-Q3-R2-46_BAT3C.188</strain>
        <strain evidence="5">Ega_18-Q3-R5-49_MAXAC.001</strain>
    </source>
</reference>
<comment type="caution">
    <text evidence="4">The sequence shown here is derived from an EMBL/GenBank/DDBJ whole genome shotgun (WGS) entry which is preliminary data.</text>
</comment>
<feature type="binding site" evidence="3">
    <location>
        <position position="64"/>
    </location>
    <ligand>
        <name>Mg(2+)</name>
        <dbReference type="ChEBI" id="CHEBI:18420"/>
        <label>1</label>
    </ligand>
</feature>
<name>A0A934X6E7_9MICO</name>
<keyword evidence="3" id="KW-0460">Magnesium</keyword>
<dbReference type="EMBL" id="JADJIB010000003">
    <property type="protein sequence ID" value="MBK7273391.1"/>
    <property type="molecule type" value="Genomic_DNA"/>
</dbReference>
<dbReference type="InterPro" id="IPR005502">
    <property type="entry name" value="Ribosyl_crysJ1"/>
</dbReference>
<comment type="similarity">
    <text evidence="1">Belongs to the ADP-ribosylglycohydrolase family.</text>
</comment>
<dbReference type="GO" id="GO:0046872">
    <property type="term" value="F:metal ion binding"/>
    <property type="evidence" value="ECO:0007669"/>
    <property type="project" value="UniProtKB-KW"/>
</dbReference>
<dbReference type="PANTHER" id="PTHR16222:SF24">
    <property type="entry name" value="ADP-RIBOSYLHYDROLASE ARH3"/>
    <property type="match status" value="1"/>
</dbReference>
<feature type="binding site" evidence="3">
    <location>
        <position position="63"/>
    </location>
    <ligand>
        <name>Mg(2+)</name>
        <dbReference type="ChEBI" id="CHEBI:18420"/>
        <label>1</label>
    </ligand>
</feature>
<evidence type="ECO:0000256" key="1">
    <source>
        <dbReference type="ARBA" id="ARBA00010702"/>
    </source>
</evidence>
<gene>
    <name evidence="4" type="ORF">IPF40_13825</name>
    <name evidence="5" type="ORF">IPI13_09565</name>
</gene>
<dbReference type="AlphaFoldDB" id="A0A934X6E7"/>
<protein>
    <submittedName>
        <fullName evidence="4">ADP-ribosylglycohydrolase family protein</fullName>
    </submittedName>
</protein>
<feature type="binding site" evidence="3">
    <location>
        <position position="273"/>
    </location>
    <ligand>
        <name>Mg(2+)</name>
        <dbReference type="ChEBI" id="CHEBI:18420"/>
        <label>1</label>
    </ligand>
</feature>
<feature type="binding site" evidence="3">
    <location>
        <position position="271"/>
    </location>
    <ligand>
        <name>Mg(2+)</name>
        <dbReference type="ChEBI" id="CHEBI:18420"/>
        <label>1</label>
    </ligand>
</feature>
<evidence type="ECO:0000313" key="7">
    <source>
        <dbReference type="Proteomes" id="UP000726105"/>
    </source>
</evidence>
<dbReference type="PANTHER" id="PTHR16222">
    <property type="entry name" value="ADP-RIBOSYLGLYCOHYDROLASE"/>
    <property type="match status" value="1"/>
</dbReference>
<evidence type="ECO:0000256" key="3">
    <source>
        <dbReference type="PIRSR" id="PIRSR605502-1"/>
    </source>
</evidence>
<keyword evidence="2" id="KW-0378">Hydrolase</keyword>
<feature type="binding site" evidence="3">
    <location>
        <position position="62"/>
    </location>
    <ligand>
        <name>Mg(2+)</name>
        <dbReference type="ChEBI" id="CHEBI:18420"/>
        <label>1</label>
    </ligand>
</feature>
<proteinExistence type="inferred from homology"/>
<comment type="cofactor">
    <cofactor evidence="3">
        <name>Mg(2+)</name>
        <dbReference type="ChEBI" id="CHEBI:18420"/>
    </cofactor>
    <text evidence="3">Binds 2 magnesium ions per subunit.</text>
</comment>
<dbReference type="Gene3D" id="1.10.4080.10">
    <property type="entry name" value="ADP-ribosylation/Crystallin J1"/>
    <property type="match status" value="1"/>
</dbReference>
<evidence type="ECO:0000313" key="6">
    <source>
        <dbReference type="Proteomes" id="UP000718281"/>
    </source>
</evidence>
<accession>A0A934X6E7</accession>
<dbReference type="InterPro" id="IPR050792">
    <property type="entry name" value="ADP-ribosylglycohydrolase"/>
</dbReference>
<evidence type="ECO:0000313" key="5">
    <source>
        <dbReference type="EMBL" id="MBK7273391.1"/>
    </source>
</evidence>
<dbReference type="InterPro" id="IPR036705">
    <property type="entry name" value="Ribosyl_crysJ1_sf"/>
</dbReference>
<dbReference type="SUPFAM" id="SSF101478">
    <property type="entry name" value="ADP-ribosylglycohydrolase"/>
    <property type="match status" value="1"/>
</dbReference>
<organism evidence="4 6">
    <name type="scientific">Candidatus Phosphoribacter hodrii</name>
    <dbReference type="NCBI Taxonomy" id="2953743"/>
    <lineage>
        <taxon>Bacteria</taxon>
        <taxon>Bacillati</taxon>
        <taxon>Actinomycetota</taxon>
        <taxon>Actinomycetes</taxon>
        <taxon>Micrococcales</taxon>
        <taxon>Dermatophilaceae</taxon>
        <taxon>Candidatus Phosphoribacter</taxon>
    </lineage>
</organism>
<dbReference type="Proteomes" id="UP000718281">
    <property type="component" value="Unassembled WGS sequence"/>
</dbReference>